<dbReference type="Proteomes" id="UP001651158">
    <property type="component" value="Unassembled WGS sequence"/>
</dbReference>
<reference evidence="1 2" key="1">
    <citation type="journal article" date="2022" name="Front. Cell. Infect. Microbiol.">
        <title>The Genomes of Two Strains of Taenia crassiceps the Animal Model for the Study of Human Cysticercosis.</title>
        <authorList>
            <person name="Bobes R.J."/>
            <person name="Estrada K."/>
            <person name="Rios-Valencia D.G."/>
            <person name="Calderon-Gallegos A."/>
            <person name="de la Torre P."/>
            <person name="Carrero J.C."/>
            <person name="Sanchez-Flores A."/>
            <person name="Laclette J.P."/>
        </authorList>
    </citation>
    <scope>NUCLEOTIDE SEQUENCE [LARGE SCALE GENOMIC DNA]</scope>
    <source>
        <strain evidence="1">WFUcys</strain>
    </source>
</reference>
<comment type="caution">
    <text evidence="1">The sequence shown here is derived from an EMBL/GenBank/DDBJ whole genome shotgun (WGS) entry which is preliminary data.</text>
</comment>
<gene>
    <name evidence="1" type="ORF">TcWFU_002245</name>
</gene>
<proteinExistence type="predicted"/>
<organism evidence="1 2">
    <name type="scientific">Taenia crassiceps</name>
    <dbReference type="NCBI Taxonomy" id="6207"/>
    <lineage>
        <taxon>Eukaryota</taxon>
        <taxon>Metazoa</taxon>
        <taxon>Spiralia</taxon>
        <taxon>Lophotrochozoa</taxon>
        <taxon>Platyhelminthes</taxon>
        <taxon>Cestoda</taxon>
        <taxon>Eucestoda</taxon>
        <taxon>Cyclophyllidea</taxon>
        <taxon>Taeniidae</taxon>
        <taxon>Taenia</taxon>
    </lineage>
</organism>
<name>A0ABR4QPI7_9CEST</name>
<dbReference type="EMBL" id="JAKROA010000001">
    <property type="protein sequence ID" value="KAL5111539.1"/>
    <property type="molecule type" value="Genomic_DNA"/>
</dbReference>
<keyword evidence="2" id="KW-1185">Reference proteome</keyword>
<evidence type="ECO:0000313" key="2">
    <source>
        <dbReference type="Proteomes" id="UP001651158"/>
    </source>
</evidence>
<sequence>MGSNNWHKVLHLSPSKARCPLNIEEYYDIDKKVGKPGFKTFDGRFNWHCSCVASYVTDPSSDSNAKLTFKQCYAELADCMKRFPTYYRPILEQFNESLSDVFDEQVGFNK</sequence>
<accession>A0ABR4QPI7</accession>
<protein>
    <submittedName>
        <fullName evidence="1">Uncharacterized protein</fullName>
    </submittedName>
</protein>
<evidence type="ECO:0000313" key="1">
    <source>
        <dbReference type="EMBL" id="KAL5111539.1"/>
    </source>
</evidence>